<reference evidence="1 2" key="1">
    <citation type="journal article" date="2010" name="Stand. Genomic Sci.">
        <title>Complete genome sequence of Haliangium ochraceum type strain (SMP-2).</title>
        <authorList>
            <consortium name="US DOE Joint Genome Institute (JGI-PGF)"/>
            <person name="Ivanova N."/>
            <person name="Daum C."/>
            <person name="Lang E."/>
            <person name="Abt B."/>
            <person name="Kopitz M."/>
            <person name="Saunders E."/>
            <person name="Lapidus A."/>
            <person name="Lucas S."/>
            <person name="Glavina Del Rio T."/>
            <person name="Nolan M."/>
            <person name="Tice H."/>
            <person name="Copeland A."/>
            <person name="Cheng J.F."/>
            <person name="Chen F."/>
            <person name="Bruce D."/>
            <person name="Goodwin L."/>
            <person name="Pitluck S."/>
            <person name="Mavromatis K."/>
            <person name="Pati A."/>
            <person name="Mikhailova N."/>
            <person name="Chen A."/>
            <person name="Palaniappan K."/>
            <person name="Land M."/>
            <person name="Hauser L."/>
            <person name="Chang Y.J."/>
            <person name="Jeffries C.D."/>
            <person name="Detter J.C."/>
            <person name="Brettin T."/>
            <person name="Rohde M."/>
            <person name="Goker M."/>
            <person name="Bristow J."/>
            <person name="Markowitz V."/>
            <person name="Eisen J.A."/>
            <person name="Hugenholtz P."/>
            <person name="Kyrpides N.C."/>
            <person name="Klenk H.P."/>
        </authorList>
    </citation>
    <scope>NUCLEOTIDE SEQUENCE [LARGE SCALE GENOMIC DNA]</scope>
    <source>
        <strain evidence="2">DSM 14365 / CIP 107738 / JCM 11303 / AJ 13395 / SMP-2</strain>
    </source>
</reference>
<dbReference type="HOGENOM" id="CLU_1710729_0_0_7"/>
<proteinExistence type="predicted"/>
<accession>D0LJ94</accession>
<dbReference type="KEGG" id="hoh:Hoch_2404"/>
<name>D0LJ94_HALO1</name>
<organism evidence="1 2">
    <name type="scientific">Haliangium ochraceum (strain DSM 14365 / JCM 11303 / SMP-2)</name>
    <dbReference type="NCBI Taxonomy" id="502025"/>
    <lineage>
        <taxon>Bacteria</taxon>
        <taxon>Pseudomonadati</taxon>
        <taxon>Myxococcota</taxon>
        <taxon>Polyangia</taxon>
        <taxon>Haliangiales</taxon>
        <taxon>Kofleriaceae</taxon>
        <taxon>Haliangium</taxon>
    </lineage>
</organism>
<sequence>MRRRPLLLSGLDLAWSSIAASVLVVGLAGCPTVDLGDTPPDPGQCRPDRGYFEDVIWPSYIAPDDAALSCVDAAGCHRDSDGRSGFRVRVPRAGEAVDFSSNYDSVVFFLNCSDPGASRMLTKPQSGLVDHAGGDIFAGNSASAEAFLDWFAQ</sequence>
<evidence type="ECO:0008006" key="3">
    <source>
        <dbReference type="Google" id="ProtNLM"/>
    </source>
</evidence>
<dbReference type="STRING" id="502025.Hoch_2404"/>
<gene>
    <name evidence="1" type="ordered locus">Hoch_2404</name>
</gene>
<dbReference type="Proteomes" id="UP000001880">
    <property type="component" value="Chromosome"/>
</dbReference>
<protein>
    <recommendedName>
        <fullName evidence="3">Lipoprotein</fullName>
    </recommendedName>
</protein>
<dbReference type="PROSITE" id="PS51257">
    <property type="entry name" value="PROKAR_LIPOPROTEIN"/>
    <property type="match status" value="1"/>
</dbReference>
<evidence type="ECO:0000313" key="1">
    <source>
        <dbReference type="EMBL" id="ACY14941.1"/>
    </source>
</evidence>
<dbReference type="AlphaFoldDB" id="D0LJ94"/>
<keyword evidence="2" id="KW-1185">Reference proteome</keyword>
<evidence type="ECO:0000313" key="2">
    <source>
        <dbReference type="Proteomes" id="UP000001880"/>
    </source>
</evidence>
<dbReference type="EMBL" id="CP001804">
    <property type="protein sequence ID" value="ACY14941.1"/>
    <property type="molecule type" value="Genomic_DNA"/>
</dbReference>